<evidence type="ECO:0000256" key="15">
    <source>
        <dbReference type="HAMAP-Rule" id="MF_04003"/>
    </source>
</evidence>
<dbReference type="GO" id="GO:0046718">
    <property type="term" value="P:symbiont entry into host cell"/>
    <property type="evidence" value="ECO:0007669"/>
    <property type="project" value="UniProtKB-KW"/>
</dbReference>
<evidence type="ECO:0000256" key="3">
    <source>
        <dbReference type="ARBA" id="ARBA00022561"/>
    </source>
</evidence>
<keyword evidence="9 15" id="KW-1177">Microtubular inwards viral transport</keyword>
<keyword evidence="12 15" id="KW-0238">DNA-binding</keyword>
<evidence type="ECO:0000256" key="4">
    <source>
        <dbReference type="ARBA" id="ARBA00022562"/>
    </source>
</evidence>
<dbReference type="KEGG" id="vg:37618229"/>
<comment type="function">
    <text evidence="15">Minor protein of the capsid that localizes along the inner surface of the virion, within the central cavities beneath the L1 pentamers. Plays a role in capsid stabilization through interaction with the major capsid protein L1. Once the virion enters the host cell, L2 escorts the genomic DNA into the nucleus by promoting escape from the endosomal compartments and traffic through the host Golgi network. Mechanistically, the C-terminus of L2 possesses a cell-penetrating peptide that protudes from the host endosome, interacts with host cytoplasmic retromer cargo and thereby mediates the capsid delivery to the host trans-Golgi network. Plays a role through its interaction with host dynein in the intracellular microtubule-dependent transport of viral capsid toward the nucleus. Mediates the viral genome import into the nucleus through binding to host importins. Once within the nucleus, L2 localizes viral genomes to host PML bodies in order to activate early gene expression for establishment of infection. Later on, promotes late gene expression by interacting with the viral E2 protein and by inhibiting its transcriptional activation functions. During virion assembly, encapsidates the genome by direct interaction with the viral DNA.</text>
</comment>
<evidence type="ECO:0000256" key="10">
    <source>
        <dbReference type="ARBA" id="ARBA00023046"/>
    </source>
</evidence>
<keyword evidence="4 15" id="KW-1048">Host nucleus</keyword>
<keyword evidence="6" id="KW-1040">Host Golgi apparatus</keyword>
<evidence type="ECO:0000256" key="12">
    <source>
        <dbReference type="ARBA" id="ARBA00023125"/>
    </source>
</evidence>
<protein>
    <recommendedName>
        <fullName evidence="15">Minor capsid protein L2</fullName>
    </recommendedName>
</protein>
<dbReference type="InterPro" id="IPR000784">
    <property type="entry name" value="Late_L2"/>
</dbReference>
<dbReference type="Pfam" id="PF00513">
    <property type="entry name" value="Late_protein_L2"/>
    <property type="match status" value="1"/>
</dbReference>
<evidence type="ECO:0000313" key="17">
    <source>
        <dbReference type="EMBL" id="AFR33948.1"/>
    </source>
</evidence>
<organism evidence="17 18">
    <name type="scientific">Miniopterus schreibersii papillomavirus 1</name>
    <dbReference type="NCBI Taxonomy" id="1195364"/>
    <lineage>
        <taxon>Viruses</taxon>
        <taxon>Monodnaviria</taxon>
        <taxon>Shotokuvirae</taxon>
        <taxon>Cossaviricota</taxon>
        <taxon>Papovaviricetes</taxon>
        <taxon>Zurhausenvirales</taxon>
        <taxon>Papillomaviridae</taxon>
        <taxon>Firstpapillomavirinae</taxon>
        <taxon>Dyotaupapillomavirus</taxon>
        <taxon>Dyotaupapillomavirus 1</taxon>
    </lineage>
</organism>
<keyword evidence="11 15" id="KW-1176">Cytoplasmic inwards viral transport</keyword>
<dbReference type="GO" id="GO:0075521">
    <property type="term" value="P:microtubule-dependent intracellular transport of viral material towards nucleus"/>
    <property type="evidence" value="ECO:0007669"/>
    <property type="project" value="UniProtKB-UniRule"/>
</dbReference>
<dbReference type="EMBL" id="JQ692938">
    <property type="protein sequence ID" value="AFR33948.1"/>
    <property type="molecule type" value="Genomic_DNA"/>
</dbReference>
<dbReference type="RefSeq" id="YP_009507277.1">
    <property type="nucleotide sequence ID" value="NC_038519.1"/>
</dbReference>
<evidence type="ECO:0000256" key="13">
    <source>
        <dbReference type="ARBA" id="ARBA00023157"/>
    </source>
</evidence>
<comment type="similarity">
    <text evidence="15">Belongs to the papillomaviridae L2 protein family.</text>
</comment>
<proteinExistence type="inferred from homology"/>
<name>J9R372_9PAPI</name>
<dbReference type="GO" id="GO:0019028">
    <property type="term" value="C:viral capsid"/>
    <property type="evidence" value="ECO:0007669"/>
    <property type="project" value="UniProtKB-UniRule"/>
</dbReference>
<evidence type="ECO:0000256" key="6">
    <source>
        <dbReference type="ARBA" id="ARBA00022812"/>
    </source>
</evidence>
<evidence type="ECO:0000256" key="9">
    <source>
        <dbReference type="ARBA" id="ARBA00022952"/>
    </source>
</evidence>
<evidence type="ECO:0000256" key="2">
    <source>
        <dbReference type="ARBA" id="ARBA00022553"/>
    </source>
</evidence>
<keyword evidence="14 15" id="KW-1160">Virus entry into host cell</keyword>
<comment type="subunit">
    <text evidence="15">Interacts with major capsid protein L1. Interacts with E2; this interaction inhibits E2 transcriptional activity but not the DNA replication function E2. Interacts with host HSPA8; this interaction is required for L2 nuclear translocation. Interacts with host importins KPNB2 and KPNB3. Forms a complex with importin alpha2-beta1 heterodimers via interaction with the importin alpha2 adapter. Interacts with host DYNLT1; this interaction is essential for virus intracellular transport during entry. Interacts (via C-terminus) with host retromer subunits VPS35 AND VPS29.</text>
</comment>
<evidence type="ECO:0000256" key="14">
    <source>
        <dbReference type="ARBA" id="ARBA00023296"/>
    </source>
</evidence>
<gene>
    <name evidence="15 17" type="primary">L2</name>
</gene>
<dbReference type="HAMAP" id="MF_04003">
    <property type="entry name" value="PPV_L2"/>
    <property type="match status" value="1"/>
</dbReference>
<evidence type="ECO:0000256" key="16">
    <source>
        <dbReference type="SAM" id="MobiDB-lite"/>
    </source>
</evidence>
<comment type="subcellular location">
    <subcellularLocation>
        <location evidence="15">Virion</location>
    </subcellularLocation>
    <subcellularLocation>
        <location evidence="15">Host nucleus</location>
    </subcellularLocation>
</comment>
<evidence type="ECO:0000256" key="8">
    <source>
        <dbReference type="ARBA" id="ARBA00022921"/>
    </source>
</evidence>
<dbReference type="OrthoDB" id="8047at10239"/>
<evidence type="ECO:0000313" key="18">
    <source>
        <dbReference type="Proteomes" id="UP000096427"/>
    </source>
</evidence>
<sequence>MAGRRARLQQHHYHRRKRDTAGRIYSVCSMWGNCPRDVKNKVERTTVADKILQYGSAGVFLGNLAISSSVPTVGGIAADAVVGQAVRMGAREVTLEPDIPLASLGPRPGRVPMRQELPHIYELSHRTLSTFIEDTPSTLVLEQSSVAPKVQISGEDNTALVEVPRRPAGRHRVSRMQYDNPAFKVAVHTNIEGAETSASDHVAVFAPAGGHQVGEEIPLHTLGRFRLDESTIDDTMLADTDIDMSGTGQRTSTPVKPRVTRPATGPGSRGPRRTGIMARLFNRRTAQIPVPDEEFMTNPATLVTFENPAFDASMSLIFEQDLQGAAAAAPHPDFQDIIRLGRPVLSEVPTGGRVRVSRLGKRGTIKTRSGLKIGGDVHFFRDLSSIAPAAEEEELEMEVLGEQSGISVLHDSRAVAGVHSTTEIGDTEPGIIEVDDTEENISHVVHVNYGGTGTDNHGLPFPDFSFSGRTPTVIVETERGIPIGRPEAPLQPPVQPEDTPLVIIDPVGTGANYFLHPSLLRKKKKKLIFH</sequence>
<evidence type="ECO:0000256" key="5">
    <source>
        <dbReference type="ARBA" id="ARBA00022581"/>
    </source>
</evidence>
<feature type="region of interest" description="Disordered" evidence="16">
    <location>
        <begin position="238"/>
        <end position="274"/>
    </location>
</feature>
<keyword evidence="13 15" id="KW-1015">Disulfide bond</keyword>
<keyword evidence="3 15" id="KW-0167">Capsid protein</keyword>
<dbReference type="GO" id="GO:0042025">
    <property type="term" value="C:host cell nucleus"/>
    <property type="evidence" value="ECO:0007669"/>
    <property type="project" value="UniProtKB-SubCell"/>
</dbReference>
<comment type="caution">
    <text evidence="15">Lacks conserved residue(s) required for the propagation of feature annotation.</text>
</comment>
<keyword evidence="1 15" id="KW-1163">Viral penetration into host nucleus</keyword>
<dbReference type="GeneID" id="37618229"/>
<dbReference type="GO" id="GO:0043657">
    <property type="term" value="C:host cell"/>
    <property type="evidence" value="ECO:0007669"/>
    <property type="project" value="GOC"/>
</dbReference>
<accession>J9R372</accession>
<dbReference type="GO" id="GO:0005198">
    <property type="term" value="F:structural molecule activity"/>
    <property type="evidence" value="ECO:0007669"/>
    <property type="project" value="UniProtKB-UniRule"/>
</dbReference>
<keyword evidence="8 15" id="KW-0426">Late protein</keyword>
<evidence type="ECO:0000256" key="7">
    <source>
        <dbReference type="ARBA" id="ARBA00022844"/>
    </source>
</evidence>
<keyword evidence="5 15" id="KW-0945">Host-virus interaction</keyword>
<feature type="disulfide bond" evidence="15">
    <location>
        <begin position="28"/>
        <end position="34"/>
    </location>
</feature>
<keyword evidence="7 15" id="KW-0946">Virion</keyword>
<dbReference type="GO" id="GO:0075732">
    <property type="term" value="P:viral penetration into host nucleus"/>
    <property type="evidence" value="ECO:0007669"/>
    <property type="project" value="UniProtKB-KW"/>
</dbReference>
<dbReference type="GO" id="GO:0003677">
    <property type="term" value="F:DNA binding"/>
    <property type="evidence" value="ECO:0007669"/>
    <property type="project" value="UniProtKB-UniRule"/>
</dbReference>
<keyword evidence="2 15" id="KW-0597">Phosphoprotein</keyword>
<reference evidence="17 18" key="1">
    <citation type="journal article" date="2012" name="PLoS ONE">
        <title>Identification of a novel bat papillomavirus by metagenomics.</title>
        <authorList>
            <person name="Tse H."/>
            <person name="Tsang A.K."/>
            <person name="Tsoi H.W."/>
            <person name="Leung A.S."/>
            <person name="Ho C.C."/>
            <person name="Lau S.K."/>
            <person name="Woo P.C."/>
            <person name="Yuen K.Y."/>
        </authorList>
    </citation>
    <scope>NUCLEOTIDE SEQUENCE [LARGE SCALE GENOMIC DNA]</scope>
    <source>
        <strain evidence="17">TT20F</strain>
    </source>
</reference>
<evidence type="ECO:0000256" key="11">
    <source>
        <dbReference type="ARBA" id="ARBA00023120"/>
    </source>
</evidence>
<keyword evidence="10" id="KW-1039">Host endosome</keyword>
<evidence type="ECO:0000256" key="1">
    <source>
        <dbReference type="ARBA" id="ARBA00022524"/>
    </source>
</evidence>
<comment type="PTM">
    <text evidence="15">Highly phosphorylated.</text>
</comment>
<dbReference type="Proteomes" id="UP000096427">
    <property type="component" value="Segment"/>
</dbReference>
<keyword evidence="18" id="KW-1185">Reference proteome</keyword>